<dbReference type="Gene3D" id="3.40.50.300">
    <property type="entry name" value="P-loop containing nucleotide triphosphate hydrolases"/>
    <property type="match status" value="1"/>
</dbReference>
<dbReference type="InterPro" id="IPR006083">
    <property type="entry name" value="PRK/URK"/>
</dbReference>
<dbReference type="EMBL" id="NHOC01000006">
    <property type="protein sequence ID" value="OUM20330.1"/>
    <property type="molecule type" value="Genomic_DNA"/>
</dbReference>
<dbReference type="RefSeq" id="WP_087019939.1">
    <property type="nucleotide sequence ID" value="NZ_CP178353.1"/>
</dbReference>
<evidence type="ECO:0000313" key="3">
    <source>
        <dbReference type="Proteomes" id="UP000194903"/>
    </source>
</evidence>
<dbReference type="Proteomes" id="UP000194903">
    <property type="component" value="Unassembled WGS sequence"/>
</dbReference>
<dbReference type="GO" id="GO:0016301">
    <property type="term" value="F:kinase activity"/>
    <property type="evidence" value="ECO:0007669"/>
    <property type="project" value="InterPro"/>
</dbReference>
<dbReference type="CDD" id="cd02028">
    <property type="entry name" value="UMPK_like"/>
    <property type="match status" value="1"/>
</dbReference>
<comment type="caution">
    <text evidence="2">The sequence shown here is derived from an EMBL/GenBank/DDBJ whole genome shotgun (WGS) entry which is preliminary data.</text>
</comment>
<protein>
    <recommendedName>
        <fullName evidence="1">Phosphoribulokinase/uridine kinase domain-containing protein</fullName>
    </recommendedName>
</protein>
<feature type="domain" description="Phosphoribulokinase/uridine kinase" evidence="1">
    <location>
        <begin position="51"/>
        <end position="245"/>
    </location>
</feature>
<dbReference type="PRINTS" id="PR00988">
    <property type="entry name" value="URIDINKINASE"/>
</dbReference>
<name>A0A252F3X4_9FIRM</name>
<dbReference type="InterPro" id="IPR027417">
    <property type="entry name" value="P-loop_NTPase"/>
</dbReference>
<proteinExistence type="predicted"/>
<reference evidence="2 3" key="1">
    <citation type="submission" date="2017-05" db="EMBL/GenBank/DDBJ databases">
        <title>Butyricicoccus porcorum sp. nov. a butyrate-producing bacterium from the swine intestinal tract.</title>
        <authorList>
            <person name="Trachsel J."/>
            <person name="Humphrey S."/>
            <person name="Allen H.K."/>
        </authorList>
    </citation>
    <scope>NUCLEOTIDE SEQUENCE [LARGE SCALE GENOMIC DNA]</scope>
    <source>
        <strain evidence="2">BB10</strain>
    </source>
</reference>
<evidence type="ECO:0000313" key="2">
    <source>
        <dbReference type="EMBL" id="OUM20330.1"/>
    </source>
</evidence>
<evidence type="ECO:0000259" key="1">
    <source>
        <dbReference type="Pfam" id="PF00485"/>
    </source>
</evidence>
<sequence>MQYLNLEDINERCRRDPAEFVASCEQSYTNVIENVAERICAGCEERMILLLNGPSSSGKTTTAHRIRDAAQRKGIRTHSISMDDYYLSRNTYSVPKDEDGADDLESPLCMDLPLLSEHLAALCEGKTIEVPKYDFMTHRRTEEREEVRLGKGEIAVIEGIHALNDVITGKIKEHAIGVYMAVGTEVVLSNDWRLAPHELRFVRRAIRDRNFRDAPISDTIRMWRSVRRGERLYIRPYIPSASYILNTYLPYEDCILMNQLRQEAEPYHQDMIDAGLEPLVRALDRFEPLENLELIPPQSIMHEFIG</sequence>
<dbReference type="SUPFAM" id="SSF52540">
    <property type="entry name" value="P-loop containing nucleoside triphosphate hydrolases"/>
    <property type="match status" value="1"/>
</dbReference>
<gene>
    <name evidence="2" type="ORF">CBW42_08440</name>
</gene>
<organism evidence="2 3">
    <name type="scientific">Butyricicoccus porcorum</name>
    <dbReference type="NCBI Taxonomy" id="1945634"/>
    <lineage>
        <taxon>Bacteria</taxon>
        <taxon>Bacillati</taxon>
        <taxon>Bacillota</taxon>
        <taxon>Clostridia</taxon>
        <taxon>Eubacteriales</taxon>
        <taxon>Butyricicoccaceae</taxon>
        <taxon>Butyricicoccus</taxon>
    </lineage>
</organism>
<keyword evidence="3" id="KW-1185">Reference proteome</keyword>
<dbReference type="Pfam" id="PF00485">
    <property type="entry name" value="PRK"/>
    <property type="match status" value="1"/>
</dbReference>
<dbReference type="OrthoDB" id="9764644at2"/>
<dbReference type="AlphaFoldDB" id="A0A252F3X4"/>
<dbReference type="PANTHER" id="PTHR10285">
    <property type="entry name" value="URIDINE KINASE"/>
    <property type="match status" value="1"/>
</dbReference>
<accession>A0A252F3X4</accession>
<dbReference type="GO" id="GO:0005524">
    <property type="term" value="F:ATP binding"/>
    <property type="evidence" value="ECO:0007669"/>
    <property type="project" value="InterPro"/>
</dbReference>